<dbReference type="FunFam" id="3.40.1210.10:FF:000001">
    <property type="entry name" value="5'/3'-nucleotidase SurE"/>
    <property type="match status" value="1"/>
</dbReference>
<comment type="subcellular location">
    <subcellularLocation>
        <location evidence="3 9">Cytoplasm</location>
    </subcellularLocation>
</comment>
<dbReference type="PANTHER" id="PTHR30457">
    <property type="entry name" value="5'-NUCLEOTIDASE SURE"/>
    <property type="match status" value="1"/>
</dbReference>
<keyword evidence="6 9" id="KW-0479">Metal-binding</keyword>
<dbReference type="GO" id="GO:0004309">
    <property type="term" value="F:exopolyphosphatase activity"/>
    <property type="evidence" value="ECO:0007669"/>
    <property type="project" value="TreeGrafter"/>
</dbReference>
<evidence type="ECO:0000256" key="5">
    <source>
        <dbReference type="ARBA" id="ARBA00022490"/>
    </source>
</evidence>
<keyword evidence="12" id="KW-1185">Reference proteome</keyword>
<protein>
    <recommendedName>
        <fullName evidence="9">5'-nucleotidase SurE</fullName>
        <ecNumber evidence="9">3.1.3.5</ecNumber>
    </recommendedName>
    <alternativeName>
        <fullName evidence="9">Nucleoside 5'-monophosphate phosphohydrolase</fullName>
    </alternativeName>
</protein>
<dbReference type="GO" id="GO:0046872">
    <property type="term" value="F:metal ion binding"/>
    <property type="evidence" value="ECO:0007669"/>
    <property type="project" value="UniProtKB-UniRule"/>
</dbReference>
<reference evidence="11 12" key="1">
    <citation type="submission" date="2015-01" db="EMBL/GenBank/DDBJ databases">
        <title>Genome sequence of the anaerobic bacterium Geobacter soli GSS01, a dissimilatory Fe(III) reducer from soil.</title>
        <authorList>
            <person name="Yang G."/>
            <person name="Zhou S."/>
        </authorList>
    </citation>
    <scope>NUCLEOTIDE SEQUENCE [LARGE SCALE GENOMIC DNA]</scope>
    <source>
        <strain evidence="11 12">GSS01</strain>
    </source>
</reference>
<evidence type="ECO:0000313" key="12">
    <source>
        <dbReference type="Proteomes" id="UP000031433"/>
    </source>
</evidence>
<comment type="cofactor">
    <cofactor evidence="2">
        <name>Mg(2+)</name>
        <dbReference type="ChEBI" id="CHEBI:18420"/>
    </cofactor>
</comment>
<comment type="similarity">
    <text evidence="4 9">Belongs to the SurE nucleotidase family.</text>
</comment>
<evidence type="ECO:0000256" key="4">
    <source>
        <dbReference type="ARBA" id="ARBA00011062"/>
    </source>
</evidence>
<dbReference type="InterPro" id="IPR002828">
    <property type="entry name" value="SurE-like_Pase/nucleotidase"/>
</dbReference>
<keyword evidence="7 9" id="KW-0547">Nucleotide-binding</keyword>
<feature type="domain" description="Survival protein SurE-like phosphatase/nucleotidase" evidence="10">
    <location>
        <begin position="3"/>
        <end position="183"/>
    </location>
</feature>
<dbReference type="Proteomes" id="UP000031433">
    <property type="component" value="Unassembled WGS sequence"/>
</dbReference>
<feature type="binding site" evidence="9">
    <location>
        <position position="91"/>
    </location>
    <ligand>
        <name>a divalent metal cation</name>
        <dbReference type="ChEBI" id="CHEBI:60240"/>
    </ligand>
</feature>
<dbReference type="NCBIfam" id="NF001489">
    <property type="entry name" value="PRK00346.1-3"/>
    <property type="match status" value="1"/>
</dbReference>
<sequence>MRILVTNDDGVHAPGIVALAEALRLVGTVTVVAPDRERSAVGHALTLHHPLRVTEIMAGIFAVDGTPTDCVNLGIHALLAGSPDIVVSGVNRGGNLGDDITYSGTVSAALEATLMGIPAIAVSLAANGHGSNYRPAAAFAARLAREVLERGLPRDTFLNVNVPDLPAEELGGPVITSQGKRDYGGDIVAKVDPRGRNYYWIGGNEPVFRDIEGTDFHAVKRGRISVTPLHLDLTNYASLSVLQSWDLSACRPEAGQPSGALL</sequence>
<dbReference type="GO" id="GO:0005737">
    <property type="term" value="C:cytoplasm"/>
    <property type="evidence" value="ECO:0007669"/>
    <property type="project" value="UniProtKB-SubCell"/>
</dbReference>
<evidence type="ECO:0000256" key="9">
    <source>
        <dbReference type="HAMAP-Rule" id="MF_00060"/>
    </source>
</evidence>
<evidence type="ECO:0000259" key="10">
    <source>
        <dbReference type="Pfam" id="PF01975"/>
    </source>
</evidence>
<keyword evidence="5 9" id="KW-0963">Cytoplasm</keyword>
<feature type="binding site" evidence="9">
    <location>
        <position position="9"/>
    </location>
    <ligand>
        <name>a divalent metal cation</name>
        <dbReference type="ChEBI" id="CHEBI:60240"/>
    </ligand>
</feature>
<gene>
    <name evidence="9" type="primary">surE</name>
    <name evidence="11" type="ORF">SE37_07530</name>
</gene>
<evidence type="ECO:0000313" key="11">
    <source>
        <dbReference type="EMBL" id="KIE44168.1"/>
    </source>
</evidence>
<dbReference type="GO" id="GO:0000166">
    <property type="term" value="F:nucleotide binding"/>
    <property type="evidence" value="ECO:0007669"/>
    <property type="project" value="UniProtKB-KW"/>
</dbReference>
<dbReference type="Pfam" id="PF01975">
    <property type="entry name" value="SurE"/>
    <property type="match status" value="1"/>
</dbReference>
<dbReference type="AlphaFoldDB" id="A0A0C1TXT5"/>
<organism evidence="11 12">
    <name type="scientific">Geobacter soli</name>
    <dbReference type="NCBI Taxonomy" id="1510391"/>
    <lineage>
        <taxon>Bacteria</taxon>
        <taxon>Pseudomonadati</taxon>
        <taxon>Thermodesulfobacteriota</taxon>
        <taxon>Desulfuromonadia</taxon>
        <taxon>Geobacterales</taxon>
        <taxon>Geobacteraceae</taxon>
        <taxon>Geobacter</taxon>
    </lineage>
</organism>
<proteinExistence type="inferred from homology"/>
<dbReference type="PANTHER" id="PTHR30457:SF12">
    <property type="entry name" value="5'_3'-NUCLEOTIDASE SURE"/>
    <property type="match status" value="1"/>
</dbReference>
<dbReference type="InterPro" id="IPR030048">
    <property type="entry name" value="SurE"/>
</dbReference>
<accession>A0A0C1TXT5</accession>
<feature type="binding site" evidence="9">
    <location>
        <position position="8"/>
    </location>
    <ligand>
        <name>a divalent metal cation</name>
        <dbReference type="ChEBI" id="CHEBI:60240"/>
    </ligand>
</feature>
<comment type="function">
    <text evidence="9">Nucleotidase that shows phosphatase activity on nucleoside 5'-monophosphates.</text>
</comment>
<comment type="cofactor">
    <cofactor evidence="9">
        <name>a divalent metal cation</name>
        <dbReference type="ChEBI" id="CHEBI:60240"/>
    </cofactor>
    <text evidence="9">Binds 1 divalent metal cation per subunit.</text>
</comment>
<keyword evidence="8 9" id="KW-0378">Hydrolase</keyword>
<dbReference type="Gene3D" id="3.40.1210.10">
    <property type="entry name" value="Survival protein SurE-like phosphatase/nucleotidase"/>
    <property type="match status" value="1"/>
</dbReference>
<dbReference type="RefSeq" id="WP_039648253.1">
    <property type="nucleotide sequence ID" value="NZ_JXBL01000001.1"/>
</dbReference>
<comment type="caution">
    <text evidence="11">The sequence shown here is derived from an EMBL/GenBank/DDBJ whole genome shotgun (WGS) entry which is preliminary data.</text>
</comment>
<dbReference type="GO" id="GO:0008253">
    <property type="term" value="F:5'-nucleotidase activity"/>
    <property type="evidence" value="ECO:0007669"/>
    <property type="project" value="UniProtKB-UniRule"/>
</dbReference>
<dbReference type="SUPFAM" id="SSF64167">
    <property type="entry name" value="SurE-like"/>
    <property type="match status" value="1"/>
</dbReference>
<comment type="catalytic activity">
    <reaction evidence="1 9">
        <text>a ribonucleoside 5'-phosphate + H2O = a ribonucleoside + phosphate</text>
        <dbReference type="Rhea" id="RHEA:12484"/>
        <dbReference type="ChEBI" id="CHEBI:15377"/>
        <dbReference type="ChEBI" id="CHEBI:18254"/>
        <dbReference type="ChEBI" id="CHEBI:43474"/>
        <dbReference type="ChEBI" id="CHEBI:58043"/>
        <dbReference type="EC" id="3.1.3.5"/>
    </reaction>
</comment>
<evidence type="ECO:0000256" key="2">
    <source>
        <dbReference type="ARBA" id="ARBA00001946"/>
    </source>
</evidence>
<dbReference type="HAMAP" id="MF_00060">
    <property type="entry name" value="SurE"/>
    <property type="match status" value="1"/>
</dbReference>
<evidence type="ECO:0000256" key="6">
    <source>
        <dbReference type="ARBA" id="ARBA00022723"/>
    </source>
</evidence>
<dbReference type="EMBL" id="JXBL01000001">
    <property type="protein sequence ID" value="KIE44168.1"/>
    <property type="molecule type" value="Genomic_DNA"/>
</dbReference>
<dbReference type="EC" id="3.1.3.5" evidence="9"/>
<dbReference type="InterPro" id="IPR036523">
    <property type="entry name" value="SurE-like_sf"/>
</dbReference>
<evidence type="ECO:0000256" key="8">
    <source>
        <dbReference type="ARBA" id="ARBA00022801"/>
    </source>
</evidence>
<evidence type="ECO:0000256" key="7">
    <source>
        <dbReference type="ARBA" id="ARBA00022741"/>
    </source>
</evidence>
<name>A0A0C1TXT5_9BACT</name>
<dbReference type="NCBIfam" id="NF001490">
    <property type="entry name" value="PRK00346.1-4"/>
    <property type="match status" value="1"/>
</dbReference>
<dbReference type="NCBIfam" id="TIGR00087">
    <property type="entry name" value="surE"/>
    <property type="match status" value="1"/>
</dbReference>
<feature type="binding site" evidence="9">
    <location>
        <position position="39"/>
    </location>
    <ligand>
        <name>a divalent metal cation</name>
        <dbReference type="ChEBI" id="CHEBI:60240"/>
    </ligand>
</feature>
<evidence type="ECO:0000256" key="3">
    <source>
        <dbReference type="ARBA" id="ARBA00004496"/>
    </source>
</evidence>
<evidence type="ECO:0000256" key="1">
    <source>
        <dbReference type="ARBA" id="ARBA00000815"/>
    </source>
</evidence>
<dbReference type="GO" id="GO:0008254">
    <property type="term" value="F:3'-nucleotidase activity"/>
    <property type="evidence" value="ECO:0007669"/>
    <property type="project" value="TreeGrafter"/>
</dbReference>